<gene>
    <name evidence="4" type="ORF">CYMTET_44451</name>
</gene>
<feature type="compositionally biased region" description="Low complexity" evidence="2">
    <location>
        <begin position="22"/>
        <end position="37"/>
    </location>
</feature>
<feature type="domain" description="SWIM-type" evidence="3">
    <location>
        <begin position="767"/>
        <end position="802"/>
    </location>
</feature>
<feature type="region of interest" description="Disordered" evidence="2">
    <location>
        <begin position="1"/>
        <end position="62"/>
    </location>
</feature>
<proteinExistence type="predicted"/>
<sequence length="881" mass="96767">MPRFSRTQQRPRETTSSGSPQATRVTRSTAPTASAASQDAEHVPQTSNVADQQQQHSTDTPEASFTLAVSLPSLDDLEKLDSLKAEQTGFLSAGDIQYYPDIGFCFVERVARGGRILTKCFQIIPDTITGGETLRVPRVIEELSCDPALKFTGLNTGLFTDSKQICSPDVPADSIRTFPAGISQEGDVEEESAEAETSATDTTGYAARRREQKRLCAQRRRALLKEVSAQPTNPDNIRPPRVLRTLKATLLADIISKDQIVRDRDTALLLTAEVQEREGKLAQLGKVVHQGLGKRCQNSPDHVLAACGVSSTCTHCVEWRPVVGKDASSGAWRCVDFQPHTCVDLNQVEHRTQTTAYTPAQLAPIAAHKLVENPEYSVLNLKADLQPYLSLAPPRSLLQSVLTVARGKLAGDPSGELAKLPVLAQLLREQGHACEVHTLGATEMHDVLVDIEHKEFLQEQKQRPAGQRERWNRNMASKYPVEEGRTYCVGWSFSPCTTIATVDCFIPVSYGDGAHMRSNAAGILMSTVTRDAQHHVVPITYSCFLMNESEVSHGMQLLFSNGTYGDKYDQADRREISDKDKGLAAAWEKNMRHAKLFTCARHRGDTVSTTVKPGGSEARALFDQAVKALTIPKLEAIKARYSTRAAEFLGKATDESQYMAACGKLHGESVNSSVESMNAANDAVRKEFKEGVHMTKALLTTVKLTERRYNTNKAEAQRATSEMPPALIRDLAEALDKATEITSGISFTASDKVVARIESTVTPGVSYISTLRAGEPAECDCGWPKLHGLPCHHNLAHARVTGRKWEDYVDVMKTTAQWKKQYPVHLVFPPHPNLTDCEAHPLYDPRLLLPPAAAKRKGRPQKQARKKGILERGLVIVSTGS</sequence>
<dbReference type="PANTHER" id="PTHR31973:SF187">
    <property type="entry name" value="MUTATOR TRANSPOSASE MUDRA PROTEIN"/>
    <property type="match status" value="1"/>
</dbReference>
<accession>A0AAE0C1E6</accession>
<dbReference type="InterPro" id="IPR007527">
    <property type="entry name" value="Znf_SWIM"/>
</dbReference>
<dbReference type="EMBL" id="LGRX02030196">
    <property type="protein sequence ID" value="KAK3245999.1"/>
    <property type="molecule type" value="Genomic_DNA"/>
</dbReference>
<feature type="region of interest" description="Disordered" evidence="2">
    <location>
        <begin position="183"/>
        <end position="205"/>
    </location>
</feature>
<dbReference type="PROSITE" id="PS50966">
    <property type="entry name" value="ZF_SWIM"/>
    <property type="match status" value="1"/>
</dbReference>
<dbReference type="GO" id="GO:0008270">
    <property type="term" value="F:zinc ion binding"/>
    <property type="evidence" value="ECO:0007669"/>
    <property type="project" value="UniProtKB-KW"/>
</dbReference>
<keyword evidence="1" id="KW-0862">Zinc</keyword>
<evidence type="ECO:0000313" key="5">
    <source>
        <dbReference type="Proteomes" id="UP001190700"/>
    </source>
</evidence>
<dbReference type="AlphaFoldDB" id="A0AAE0C1E6"/>
<evidence type="ECO:0000256" key="2">
    <source>
        <dbReference type="SAM" id="MobiDB-lite"/>
    </source>
</evidence>
<comment type="caution">
    <text evidence="4">The sequence shown here is derived from an EMBL/GenBank/DDBJ whole genome shotgun (WGS) entry which is preliminary data.</text>
</comment>
<protein>
    <recommendedName>
        <fullName evidence="3">SWIM-type domain-containing protein</fullName>
    </recommendedName>
</protein>
<organism evidence="4 5">
    <name type="scientific">Cymbomonas tetramitiformis</name>
    <dbReference type="NCBI Taxonomy" id="36881"/>
    <lineage>
        <taxon>Eukaryota</taxon>
        <taxon>Viridiplantae</taxon>
        <taxon>Chlorophyta</taxon>
        <taxon>Pyramimonadophyceae</taxon>
        <taxon>Pyramimonadales</taxon>
        <taxon>Pyramimonadaceae</taxon>
        <taxon>Cymbomonas</taxon>
    </lineage>
</organism>
<keyword evidence="5" id="KW-1185">Reference proteome</keyword>
<keyword evidence="1" id="KW-0863">Zinc-finger</keyword>
<reference evidence="4 5" key="1">
    <citation type="journal article" date="2015" name="Genome Biol. Evol.">
        <title>Comparative Genomics of a Bacterivorous Green Alga Reveals Evolutionary Causalities and Consequences of Phago-Mixotrophic Mode of Nutrition.</title>
        <authorList>
            <person name="Burns J.A."/>
            <person name="Paasch A."/>
            <person name="Narechania A."/>
            <person name="Kim E."/>
        </authorList>
    </citation>
    <scope>NUCLEOTIDE SEQUENCE [LARGE SCALE GENOMIC DNA]</scope>
    <source>
        <strain evidence="4 5">PLY_AMNH</strain>
    </source>
</reference>
<dbReference type="Proteomes" id="UP001190700">
    <property type="component" value="Unassembled WGS sequence"/>
</dbReference>
<feature type="compositionally biased region" description="Low complexity" evidence="2">
    <location>
        <begin position="195"/>
        <end position="204"/>
    </location>
</feature>
<dbReference type="PANTHER" id="PTHR31973">
    <property type="entry name" value="POLYPROTEIN, PUTATIVE-RELATED"/>
    <property type="match status" value="1"/>
</dbReference>
<evidence type="ECO:0000256" key="1">
    <source>
        <dbReference type="PROSITE-ProRule" id="PRU00325"/>
    </source>
</evidence>
<feature type="compositionally biased region" description="Polar residues" evidence="2">
    <location>
        <begin position="44"/>
        <end position="62"/>
    </location>
</feature>
<keyword evidence="1" id="KW-0479">Metal-binding</keyword>
<evidence type="ECO:0000259" key="3">
    <source>
        <dbReference type="PROSITE" id="PS50966"/>
    </source>
</evidence>
<evidence type="ECO:0000313" key="4">
    <source>
        <dbReference type="EMBL" id="KAK3245999.1"/>
    </source>
</evidence>
<feature type="compositionally biased region" description="Polar residues" evidence="2">
    <location>
        <begin position="1"/>
        <end position="21"/>
    </location>
</feature>
<name>A0AAE0C1E6_9CHLO</name>